<evidence type="ECO:0000313" key="2">
    <source>
        <dbReference type="Proteomes" id="UP001652626"/>
    </source>
</evidence>
<organism evidence="2 3">
    <name type="scientific">Vanessa tameamea</name>
    <name type="common">Kamehameha butterfly</name>
    <dbReference type="NCBI Taxonomy" id="334116"/>
    <lineage>
        <taxon>Eukaryota</taxon>
        <taxon>Metazoa</taxon>
        <taxon>Ecdysozoa</taxon>
        <taxon>Arthropoda</taxon>
        <taxon>Hexapoda</taxon>
        <taxon>Insecta</taxon>
        <taxon>Pterygota</taxon>
        <taxon>Neoptera</taxon>
        <taxon>Endopterygota</taxon>
        <taxon>Lepidoptera</taxon>
        <taxon>Glossata</taxon>
        <taxon>Ditrysia</taxon>
        <taxon>Papilionoidea</taxon>
        <taxon>Nymphalidae</taxon>
        <taxon>Nymphalinae</taxon>
        <taxon>Vanessa</taxon>
    </lineage>
</organism>
<feature type="transmembrane region" description="Helical" evidence="1">
    <location>
        <begin position="52"/>
        <end position="79"/>
    </location>
</feature>
<evidence type="ECO:0000256" key="1">
    <source>
        <dbReference type="SAM" id="Phobius"/>
    </source>
</evidence>
<feature type="transmembrane region" description="Helical" evidence="1">
    <location>
        <begin position="230"/>
        <end position="249"/>
    </location>
</feature>
<sequence>MTYHLEKLSADILDEDFASIFKPIHLLQKIVGNLKVKIEHGFVTPPSKWYNLYSIFILTVDILITIIDITLSLLILYYIQIRVDYIKKELEKIRRFVESKSRLHTIEGARLHETIDVGLERKLNSLVLGTHDILTVMADFTDLFQMKMITNSESYFVVIQLSFDYTLIYFLLCIFTELITSKLEQSRKLCRDIVHSSEGEIKRNAKRMLLLLDVKNDISLYDIYTLNARLLVRTLGVVTTYTVIILQFYV</sequence>
<proteinExistence type="predicted"/>
<keyword evidence="2" id="KW-1185">Reference proteome</keyword>
<dbReference type="GeneID" id="113397514"/>
<accession>A0ABM4ASZ9</accession>
<dbReference type="RefSeq" id="XP_064074424.1">
    <property type="nucleotide sequence ID" value="XM_064218354.1"/>
</dbReference>
<reference evidence="3" key="2">
    <citation type="submission" date="2025-08" db="UniProtKB">
        <authorList>
            <consortium name="RefSeq"/>
        </authorList>
    </citation>
    <scope>IDENTIFICATION</scope>
    <source>
        <tissue evidence="3">Whole body</tissue>
    </source>
</reference>
<gene>
    <name evidence="3" type="primary">LOC113397514</name>
</gene>
<reference evidence="2" key="1">
    <citation type="submission" date="2025-05" db="UniProtKB">
        <authorList>
            <consortium name="RefSeq"/>
        </authorList>
    </citation>
    <scope>NUCLEOTIDE SEQUENCE [LARGE SCALE GENOMIC DNA]</scope>
</reference>
<feature type="transmembrane region" description="Helical" evidence="1">
    <location>
        <begin position="155"/>
        <end position="179"/>
    </location>
</feature>
<keyword evidence="1" id="KW-0472">Membrane</keyword>
<dbReference type="Proteomes" id="UP001652626">
    <property type="component" value="Chromosome 3"/>
</dbReference>
<keyword evidence="1" id="KW-1133">Transmembrane helix</keyword>
<evidence type="ECO:0000313" key="3">
    <source>
        <dbReference type="RefSeq" id="XP_064074424.1"/>
    </source>
</evidence>
<keyword evidence="1" id="KW-0812">Transmembrane</keyword>
<name>A0ABM4ASZ9_VANTA</name>
<protein>
    <submittedName>
        <fullName evidence="3">Uncharacterized protein LOC113397514</fullName>
    </submittedName>
</protein>